<gene>
    <name evidence="4" type="ORF">A8C32_19425</name>
</gene>
<dbReference type="OrthoDB" id="9811121at2"/>
<dbReference type="InterPro" id="IPR000132">
    <property type="entry name" value="Nitrilase/CN_hydratase_CS"/>
</dbReference>
<dbReference type="PANTHER" id="PTHR46044">
    <property type="entry name" value="NITRILASE"/>
    <property type="match status" value="1"/>
</dbReference>
<evidence type="ECO:0000313" key="4">
    <source>
        <dbReference type="EMBL" id="OEK06002.1"/>
    </source>
</evidence>
<dbReference type="PROSITE" id="PS50263">
    <property type="entry name" value="CN_HYDROLASE"/>
    <property type="match status" value="1"/>
</dbReference>
<dbReference type="InterPro" id="IPR003010">
    <property type="entry name" value="C-N_Hydrolase"/>
</dbReference>
<accession>A0A1E5T3Q1</accession>
<dbReference type="EMBL" id="MDJD01000050">
    <property type="protein sequence ID" value="OEK06002.1"/>
    <property type="molecule type" value="Genomic_DNA"/>
</dbReference>
<evidence type="ECO:0000259" key="3">
    <source>
        <dbReference type="PROSITE" id="PS50263"/>
    </source>
</evidence>
<name>A0A1E5T3Q1_9FLAO</name>
<keyword evidence="5" id="KW-1185">Reference proteome</keyword>
<dbReference type="GO" id="GO:0051410">
    <property type="term" value="P:detoxification of nitrogen compound"/>
    <property type="evidence" value="ECO:0007669"/>
    <property type="project" value="TreeGrafter"/>
</dbReference>
<reference evidence="4 5" key="1">
    <citation type="submission" date="2016-05" db="EMBL/GenBank/DDBJ databases">
        <title>Draft Genome Sequence of Algibacter sp. Strain SK-16 Isolated from the Surface Water of Aburatsubo Inlet.</title>
        <authorList>
            <person name="Wong S.-K."/>
            <person name="Yoshizawa S."/>
            <person name="Nakajima Y."/>
            <person name="Ogura Y."/>
            <person name="Tetsuya H."/>
            <person name="Hamasaki K."/>
        </authorList>
    </citation>
    <scope>NUCLEOTIDE SEQUENCE [LARGE SCALE GENOMIC DNA]</scope>
    <source>
        <strain evidence="4 5">SK-16</strain>
    </source>
</reference>
<dbReference type="GO" id="GO:0000257">
    <property type="term" value="F:nitrilase activity"/>
    <property type="evidence" value="ECO:0007669"/>
    <property type="project" value="UniProtKB-ARBA"/>
</dbReference>
<feature type="domain" description="CN hydrolase" evidence="3">
    <location>
        <begin position="7"/>
        <end position="280"/>
    </location>
</feature>
<dbReference type="PANTHER" id="PTHR46044:SF1">
    <property type="entry name" value="CN HYDROLASE DOMAIN-CONTAINING PROTEIN"/>
    <property type="match status" value="1"/>
</dbReference>
<proteinExistence type="inferred from homology"/>
<dbReference type="InterPro" id="IPR036526">
    <property type="entry name" value="C-N_Hydrolase_sf"/>
</dbReference>
<dbReference type="GO" id="GO:0018822">
    <property type="term" value="F:nitrile hydratase activity"/>
    <property type="evidence" value="ECO:0007669"/>
    <property type="project" value="TreeGrafter"/>
</dbReference>
<dbReference type="SUPFAM" id="SSF56317">
    <property type="entry name" value="Carbon-nitrogen hydrolase"/>
    <property type="match status" value="1"/>
</dbReference>
<evidence type="ECO:0000313" key="5">
    <source>
        <dbReference type="Proteomes" id="UP000095713"/>
    </source>
</evidence>
<comment type="caution">
    <text evidence="4">The sequence shown here is derived from an EMBL/GenBank/DDBJ whole genome shotgun (WGS) entry which is preliminary data.</text>
</comment>
<protein>
    <submittedName>
        <fullName evidence="4">Amidohydrolase</fullName>
    </submittedName>
</protein>
<sequence length="338" mass="37152">MMENTSYKVAAVQAAPVFLNLNASIDKAIKLIEEAASHGAKLVTFGECWLPGYPWWIWLDAPAMGMQYVQPYFENAMELGSEQHMRLCEVARRNNIYVGMGFSERDGGSLYIAQLVIDDEGETVSARRKLKPTHVERTVFGNGDGSDLVVHDTSIGKLGALACWEHLQPLSKYAMYSQNEQVHFAAWPGFSLYEGKAFALGYEVNTAASRIYAVEGSCYVVAPTPLITQEIHDMLCDTDLKKVFLPLGGGHARIYGPDGSELAEPIPHDQEGILYADIDLGAIAVAKAAADPAGHYARPDVTQLLFNPNPQRPVVLREEYNAGKDAKAEEILSEEITE</sequence>
<comment type="similarity">
    <text evidence="1">Belongs to the carbon-nitrogen hydrolase superfamily. Nitrilase family.</text>
</comment>
<evidence type="ECO:0000256" key="1">
    <source>
        <dbReference type="ARBA" id="ARBA00008129"/>
    </source>
</evidence>
<dbReference type="Gene3D" id="3.60.110.10">
    <property type="entry name" value="Carbon-nitrogen hydrolase"/>
    <property type="match status" value="1"/>
</dbReference>
<dbReference type="AlphaFoldDB" id="A0A1E5T3Q1"/>
<dbReference type="PROSITE" id="PS00920">
    <property type="entry name" value="NITRIL_CHT_1"/>
    <property type="match status" value="1"/>
</dbReference>
<dbReference type="InterPro" id="IPR044149">
    <property type="entry name" value="Nitrilases_CHs"/>
</dbReference>
<dbReference type="PROSITE" id="PS00921">
    <property type="entry name" value="NITRIL_CHT_2"/>
    <property type="match status" value="1"/>
</dbReference>
<dbReference type="STRING" id="1849968.A8C32_19425"/>
<dbReference type="Proteomes" id="UP000095713">
    <property type="component" value="Unassembled WGS sequence"/>
</dbReference>
<dbReference type="CDD" id="cd07564">
    <property type="entry name" value="nitrilases_CHs"/>
    <property type="match status" value="1"/>
</dbReference>
<organism evidence="4 5">
    <name type="scientific">Flavivirga aquatica</name>
    <dbReference type="NCBI Taxonomy" id="1849968"/>
    <lineage>
        <taxon>Bacteria</taxon>
        <taxon>Pseudomonadati</taxon>
        <taxon>Bacteroidota</taxon>
        <taxon>Flavobacteriia</taxon>
        <taxon>Flavobacteriales</taxon>
        <taxon>Flavobacteriaceae</taxon>
        <taxon>Flavivirga</taxon>
    </lineage>
</organism>
<dbReference type="Pfam" id="PF00795">
    <property type="entry name" value="CN_hydrolase"/>
    <property type="match status" value="1"/>
</dbReference>
<keyword evidence="4" id="KW-0378">Hydrolase</keyword>
<evidence type="ECO:0000256" key="2">
    <source>
        <dbReference type="PROSITE-ProRule" id="PRU10139"/>
    </source>
</evidence>
<feature type="active site" description="Proton acceptor" evidence="2">
    <location>
        <position position="47"/>
    </location>
</feature>